<comment type="caution">
    <text evidence="4">The sequence shown here is derived from an EMBL/GenBank/DDBJ whole genome shotgun (WGS) entry which is preliminary data.</text>
</comment>
<dbReference type="PANTHER" id="PTHR48081:SF33">
    <property type="entry name" value="KYNURENINE FORMAMIDASE"/>
    <property type="match status" value="1"/>
</dbReference>
<dbReference type="Pfam" id="PF07859">
    <property type="entry name" value="Abhydrolase_3"/>
    <property type="match status" value="1"/>
</dbReference>
<keyword evidence="1" id="KW-0378">Hydrolase</keyword>
<evidence type="ECO:0000313" key="4">
    <source>
        <dbReference type="EMBL" id="KAK5074423.1"/>
    </source>
</evidence>
<dbReference type="PANTHER" id="PTHR48081">
    <property type="entry name" value="AB HYDROLASE SUPERFAMILY PROTEIN C4A8.06C"/>
    <property type="match status" value="1"/>
</dbReference>
<sequence>MDTIAESILQRMPGDLRQYLEKQTNLDDIKICEQEPANVASEVIQVGNSRIKVYFPEFLPAKMVVFLHFPGDSGSIHIAADYPSALVTGFRQILTDCSAIVEYVRQRCMGQWKETWNTDPARIVLSGSSAGATLAILLAAIMSQNHELLYGIIAVVPLIDTDPNLAAGPWGKNENTIGLTPRRLLADLDTAFRDKDPGFRVHWHNNPRKMPDDVMKKLPTVVMVLAKLDILYPSQVKFKARLEDHGVNLSWIEVDGLHQVKDMDRVTAAGREVRQYILEASREFMKRAACSRDRRPELVPESQREPVTRGLSPYDVHRLSEL</sequence>
<dbReference type="SUPFAM" id="SSF53474">
    <property type="entry name" value="alpha/beta-Hydrolases"/>
    <property type="match status" value="1"/>
</dbReference>
<evidence type="ECO:0000313" key="5">
    <source>
        <dbReference type="Proteomes" id="UP001345013"/>
    </source>
</evidence>
<dbReference type="InterPro" id="IPR029058">
    <property type="entry name" value="AB_hydrolase_fold"/>
</dbReference>
<organism evidence="4 5">
    <name type="scientific">Lithohypha guttulata</name>
    <dbReference type="NCBI Taxonomy" id="1690604"/>
    <lineage>
        <taxon>Eukaryota</taxon>
        <taxon>Fungi</taxon>
        <taxon>Dikarya</taxon>
        <taxon>Ascomycota</taxon>
        <taxon>Pezizomycotina</taxon>
        <taxon>Eurotiomycetes</taxon>
        <taxon>Chaetothyriomycetidae</taxon>
        <taxon>Chaetothyriales</taxon>
        <taxon>Trichomeriaceae</taxon>
        <taxon>Lithohypha</taxon>
    </lineage>
</organism>
<keyword evidence="5" id="KW-1185">Reference proteome</keyword>
<dbReference type="InterPro" id="IPR050300">
    <property type="entry name" value="GDXG_lipolytic_enzyme"/>
</dbReference>
<dbReference type="EMBL" id="JAVRRG010000291">
    <property type="protein sequence ID" value="KAK5074423.1"/>
    <property type="molecule type" value="Genomic_DNA"/>
</dbReference>
<feature type="region of interest" description="Disordered" evidence="2">
    <location>
        <begin position="291"/>
        <end position="310"/>
    </location>
</feature>
<evidence type="ECO:0000259" key="3">
    <source>
        <dbReference type="Pfam" id="PF07859"/>
    </source>
</evidence>
<feature type="compositionally biased region" description="Basic and acidic residues" evidence="2">
    <location>
        <begin position="291"/>
        <end position="307"/>
    </location>
</feature>
<dbReference type="InterPro" id="IPR013094">
    <property type="entry name" value="AB_hydrolase_3"/>
</dbReference>
<dbReference type="Proteomes" id="UP001345013">
    <property type="component" value="Unassembled WGS sequence"/>
</dbReference>
<dbReference type="Gene3D" id="3.40.50.1820">
    <property type="entry name" value="alpha/beta hydrolase"/>
    <property type="match status" value="1"/>
</dbReference>
<reference evidence="4 5" key="1">
    <citation type="submission" date="2023-08" db="EMBL/GenBank/DDBJ databases">
        <title>Black Yeasts Isolated from many extreme environments.</title>
        <authorList>
            <person name="Coleine C."/>
            <person name="Stajich J.E."/>
            <person name="Selbmann L."/>
        </authorList>
    </citation>
    <scope>NUCLEOTIDE SEQUENCE [LARGE SCALE GENOMIC DNA]</scope>
    <source>
        <strain evidence="4 5">CCFEE 5885</strain>
    </source>
</reference>
<gene>
    <name evidence="4" type="ORF">LTR24_010244</name>
</gene>
<protein>
    <recommendedName>
        <fullName evidence="3">Alpha/beta hydrolase fold-3 domain-containing protein</fullName>
    </recommendedName>
</protein>
<feature type="domain" description="Alpha/beta hydrolase fold-3" evidence="3">
    <location>
        <begin position="73"/>
        <end position="257"/>
    </location>
</feature>
<evidence type="ECO:0000256" key="1">
    <source>
        <dbReference type="ARBA" id="ARBA00022801"/>
    </source>
</evidence>
<name>A0ABR0JUK3_9EURO</name>
<proteinExistence type="predicted"/>
<evidence type="ECO:0000256" key="2">
    <source>
        <dbReference type="SAM" id="MobiDB-lite"/>
    </source>
</evidence>
<accession>A0ABR0JUK3</accession>